<feature type="domain" description="Chorismate-utilising enzyme C-terminal" evidence="6">
    <location>
        <begin position="118"/>
        <end position="376"/>
    </location>
</feature>
<feature type="domain" description="Glutamine amidotransferase" evidence="5">
    <location>
        <begin position="436"/>
        <end position="621"/>
    </location>
</feature>
<keyword evidence="2" id="KW-0315">Glutamine amidotransferase</keyword>
<dbReference type="InterPro" id="IPR005801">
    <property type="entry name" value="ADC_synthase"/>
</dbReference>
<protein>
    <recommendedName>
        <fullName evidence="1">anthranilate synthase</fullName>
        <ecNumber evidence="1">4.1.3.27</ecNumber>
    </recommendedName>
</protein>
<dbReference type="PANTHER" id="PTHR11236">
    <property type="entry name" value="AMINOBENZOATE/ANTHRANILATE SYNTHASE"/>
    <property type="match status" value="1"/>
</dbReference>
<dbReference type="EC" id="4.1.3.27" evidence="1"/>
<dbReference type="Pfam" id="PF00425">
    <property type="entry name" value="Chorismate_bind"/>
    <property type="match status" value="1"/>
</dbReference>
<comment type="catalytic activity">
    <reaction evidence="4">
        <text>chorismate + L-glutamine = anthranilate + pyruvate + L-glutamate + H(+)</text>
        <dbReference type="Rhea" id="RHEA:21732"/>
        <dbReference type="ChEBI" id="CHEBI:15361"/>
        <dbReference type="ChEBI" id="CHEBI:15378"/>
        <dbReference type="ChEBI" id="CHEBI:16567"/>
        <dbReference type="ChEBI" id="CHEBI:29748"/>
        <dbReference type="ChEBI" id="CHEBI:29985"/>
        <dbReference type="ChEBI" id="CHEBI:58359"/>
        <dbReference type="EC" id="4.1.3.27"/>
    </reaction>
</comment>
<keyword evidence="8" id="KW-1185">Reference proteome</keyword>
<dbReference type="Gene3D" id="3.40.50.880">
    <property type="match status" value="1"/>
</dbReference>
<gene>
    <name evidence="7" type="ORF">Snoj_53900</name>
</gene>
<dbReference type="PRINTS" id="PR00096">
    <property type="entry name" value="GATASE"/>
</dbReference>
<sequence length="631" mass="67565">MNPSRPDRLSRLLDPACPPFALLRRRTPGRDHDTVEVLIGQVGDVEHLADLPVGELPTLALVPFRQIRERGFDVRDDGTPLSVLVAEEAYEIPLAEALAALPSHPVRVDGGGFDVPDEEYAATVRRVIEDEIGRGEGANFVIRRTYEGRIDGFGRADALALFRRLLEGERGAYWTYVVHTGRRTLVGASPEVHVRMSGRTVVMNPISGTYRYPAGGPTAESLLAFLGDRKETEELSMVVDEELKMMCTVGDMGGVVVGPRLKEMSHLAHTEYELRGRSSLDVRDVLRETMFAATVTGSPVQNACRVIERYEAGGRGYYAGALALLGRDSAGAQTLDSPILIRTADIAADGTLRVPVGATLVRHSDPAGEVAETHAKAAGVLAALGVRPAAPRPAFEGARLADDPRVRAALAARRQDLAPFWLRMQERPAAPAGHALVVDGEDTFTAMLGHVLRVAGLEVTVRRYDDPGLRAAALAWEGPIVLGPGPGNPAEAADPKMRMLRALTADLLAGHRQGLVGVCLGHELLAAELGLPLVRKAEPAQGAQTRIELFGAEEVVGFYNTYTAHCDDALAARLADEGVEVARDPATGEVHALRSTAGFAGVQFHPESVLTLRGADLLRELLAGVRAVSPA</sequence>
<dbReference type="GeneID" id="95589710"/>
<dbReference type="RefSeq" id="WP_189736271.1">
    <property type="nucleotide sequence ID" value="NZ_BMRL01000004.1"/>
</dbReference>
<keyword evidence="3" id="KW-0456">Lyase</keyword>
<dbReference type="SUPFAM" id="SSF52317">
    <property type="entry name" value="Class I glutamine amidotransferase-like"/>
    <property type="match status" value="1"/>
</dbReference>
<organism evidence="7 8">
    <name type="scientific">Streptomyces nojiriensis</name>
    <dbReference type="NCBI Taxonomy" id="66374"/>
    <lineage>
        <taxon>Bacteria</taxon>
        <taxon>Bacillati</taxon>
        <taxon>Actinomycetota</taxon>
        <taxon>Actinomycetes</taxon>
        <taxon>Kitasatosporales</taxon>
        <taxon>Streptomycetaceae</taxon>
        <taxon>Streptomyces</taxon>
    </lineage>
</organism>
<dbReference type="Pfam" id="PF00117">
    <property type="entry name" value="GATase"/>
    <property type="match status" value="1"/>
</dbReference>
<dbReference type="InterPro" id="IPR019999">
    <property type="entry name" value="Anth_synth_I-like"/>
</dbReference>
<reference evidence="8" key="1">
    <citation type="submission" date="2023-07" db="EMBL/GenBank/DDBJ databases">
        <title>Whole genome shotgun sequence of Streptomyces nojiriensis NBRC 13794.</title>
        <authorList>
            <person name="Komaki H."/>
            <person name="Tamura T."/>
        </authorList>
    </citation>
    <scope>NUCLEOTIDE SEQUENCE [LARGE SCALE GENOMIC DNA]</scope>
    <source>
        <strain evidence="8">NBRC 13794</strain>
    </source>
</reference>
<dbReference type="InterPro" id="IPR017926">
    <property type="entry name" value="GATASE"/>
</dbReference>
<dbReference type="PROSITE" id="PS51273">
    <property type="entry name" value="GATASE_TYPE_1"/>
    <property type="match status" value="1"/>
</dbReference>
<proteinExistence type="predicted"/>
<dbReference type="Proteomes" id="UP000613974">
    <property type="component" value="Unassembled WGS sequence"/>
</dbReference>
<dbReference type="SUPFAM" id="SSF56322">
    <property type="entry name" value="ADC synthase"/>
    <property type="match status" value="1"/>
</dbReference>
<dbReference type="CDD" id="cd01743">
    <property type="entry name" value="GATase1_Anthranilate_Synthase"/>
    <property type="match status" value="1"/>
</dbReference>
<dbReference type="EMBL" id="BNEC01000005">
    <property type="protein sequence ID" value="GHI71472.1"/>
    <property type="molecule type" value="Genomic_DNA"/>
</dbReference>
<evidence type="ECO:0000256" key="4">
    <source>
        <dbReference type="ARBA" id="ARBA00047683"/>
    </source>
</evidence>
<dbReference type="InterPro" id="IPR006221">
    <property type="entry name" value="TrpG/PapA_dom"/>
</dbReference>
<evidence type="ECO:0000256" key="3">
    <source>
        <dbReference type="ARBA" id="ARBA00023239"/>
    </source>
</evidence>
<dbReference type="Gene3D" id="3.60.120.10">
    <property type="entry name" value="Anthranilate synthase"/>
    <property type="match status" value="1"/>
</dbReference>
<evidence type="ECO:0000259" key="5">
    <source>
        <dbReference type="Pfam" id="PF00117"/>
    </source>
</evidence>
<dbReference type="InterPro" id="IPR015890">
    <property type="entry name" value="Chorismate_C"/>
</dbReference>
<evidence type="ECO:0000256" key="2">
    <source>
        <dbReference type="ARBA" id="ARBA00022962"/>
    </source>
</evidence>
<dbReference type="InterPro" id="IPR029062">
    <property type="entry name" value="Class_I_gatase-like"/>
</dbReference>
<accession>A0ABQ3STK8</accession>
<evidence type="ECO:0000259" key="6">
    <source>
        <dbReference type="Pfam" id="PF00425"/>
    </source>
</evidence>
<evidence type="ECO:0000313" key="8">
    <source>
        <dbReference type="Proteomes" id="UP000613974"/>
    </source>
</evidence>
<dbReference type="PRINTS" id="PR00097">
    <property type="entry name" value="ANTSNTHASEII"/>
</dbReference>
<evidence type="ECO:0000256" key="1">
    <source>
        <dbReference type="ARBA" id="ARBA00012266"/>
    </source>
</evidence>
<dbReference type="PANTHER" id="PTHR11236:SF49">
    <property type="entry name" value="ANTHRANILATE SYNTHASE COMPONENT 1"/>
    <property type="match status" value="1"/>
</dbReference>
<comment type="caution">
    <text evidence="7">The sequence shown here is derived from an EMBL/GenBank/DDBJ whole genome shotgun (WGS) entry which is preliminary data.</text>
</comment>
<name>A0ABQ3STK8_9ACTN</name>
<evidence type="ECO:0000313" key="7">
    <source>
        <dbReference type="EMBL" id="GHI71472.1"/>
    </source>
</evidence>